<reference evidence="6 7" key="1">
    <citation type="submission" date="2023-02" db="EMBL/GenBank/DDBJ databases">
        <title>Bacterial whole genomic sequence of Curvibacter sp. HBC61.</title>
        <authorList>
            <person name="Le V."/>
            <person name="Ko S.-R."/>
            <person name="Ahn C.-Y."/>
            <person name="Oh H.-M."/>
        </authorList>
    </citation>
    <scope>NUCLEOTIDE SEQUENCE [LARGE SCALE GENOMIC DNA]</scope>
    <source>
        <strain evidence="6 7">HBC61</strain>
    </source>
</reference>
<protein>
    <recommendedName>
        <fullName evidence="3">Recombination-associated protein RdgC</fullName>
    </recommendedName>
</protein>
<dbReference type="RefSeq" id="WP_273952007.1">
    <property type="nucleotide sequence ID" value="NZ_JAQSIP010000005.1"/>
</dbReference>
<evidence type="ECO:0000256" key="3">
    <source>
        <dbReference type="ARBA" id="ARBA00022296"/>
    </source>
</evidence>
<evidence type="ECO:0000256" key="2">
    <source>
        <dbReference type="ARBA" id="ARBA00008657"/>
    </source>
</evidence>
<dbReference type="EMBL" id="JAQSIP010000005">
    <property type="protein sequence ID" value="MDD0839546.1"/>
    <property type="molecule type" value="Genomic_DNA"/>
</dbReference>
<comment type="similarity">
    <text evidence="2">Belongs to the RdgC family.</text>
</comment>
<dbReference type="NCBIfam" id="NF001463">
    <property type="entry name" value="PRK00321.1-4"/>
    <property type="match status" value="1"/>
</dbReference>
<comment type="caution">
    <text evidence="6">The sequence shown here is derived from an EMBL/GenBank/DDBJ whole genome shotgun (WGS) entry which is preliminary data.</text>
</comment>
<accession>A0ABT5N1K5</accession>
<dbReference type="InterPro" id="IPR007476">
    <property type="entry name" value="RdgC"/>
</dbReference>
<evidence type="ECO:0000313" key="7">
    <source>
        <dbReference type="Proteomes" id="UP001528673"/>
    </source>
</evidence>
<keyword evidence="4" id="KW-0963">Cytoplasm</keyword>
<gene>
    <name evidence="6" type="ORF">PSQ40_13255</name>
</gene>
<sequence>MFKNLIVYRLGEGWTASLEQLEAALDKARYVECGASQEKATGWIEPRGEAHGPLVESVGGQWILKFMIEVKAVPGSVLNRKAKERAAQIEQTTGRKPGKKEVKEIKEEVKQTLLPMAFSKQGSVLVWIDMNARLMLVDASSQGRADEVVTALVKELEGFAVALVDTQISPVAAMADWLTTQEPPAGFNIEQECELKATDESKAVVRYARHPLDNDEVKQHIAQGKLPTKLALTWDDRVSFMLTEGMQIKKVSFQDVVFEGKSADDGGFDADVAIATGELCQLLPDLIQALGGEAVRPSLAPAPDAPPSAAATVAAAVGVDDDEGPPF</sequence>
<dbReference type="Pfam" id="PF04381">
    <property type="entry name" value="RdgC"/>
    <property type="match status" value="1"/>
</dbReference>
<dbReference type="Proteomes" id="UP001528673">
    <property type="component" value="Unassembled WGS sequence"/>
</dbReference>
<keyword evidence="7" id="KW-1185">Reference proteome</keyword>
<keyword evidence="5" id="KW-0233">DNA recombination</keyword>
<proteinExistence type="inferred from homology"/>
<dbReference type="NCBIfam" id="NF001464">
    <property type="entry name" value="PRK00321.1-5"/>
    <property type="match status" value="1"/>
</dbReference>
<comment type="subcellular location">
    <subcellularLocation>
        <location evidence="1">Cytoplasm</location>
        <location evidence="1">Nucleoid</location>
    </subcellularLocation>
</comment>
<name>A0ABT5N1K5_9BURK</name>
<evidence type="ECO:0000256" key="5">
    <source>
        <dbReference type="ARBA" id="ARBA00023172"/>
    </source>
</evidence>
<dbReference type="PANTHER" id="PTHR38103:SF1">
    <property type="entry name" value="RECOMBINATION-ASSOCIATED PROTEIN RDGC"/>
    <property type="match status" value="1"/>
</dbReference>
<dbReference type="PANTHER" id="PTHR38103">
    <property type="entry name" value="RECOMBINATION-ASSOCIATED PROTEIN RDGC"/>
    <property type="match status" value="1"/>
</dbReference>
<evidence type="ECO:0000256" key="4">
    <source>
        <dbReference type="ARBA" id="ARBA00022490"/>
    </source>
</evidence>
<evidence type="ECO:0000313" key="6">
    <source>
        <dbReference type="EMBL" id="MDD0839546.1"/>
    </source>
</evidence>
<organism evidence="6 7">
    <name type="scientific">Curvibacter cyanobacteriorum</name>
    <dbReference type="NCBI Taxonomy" id="3026422"/>
    <lineage>
        <taxon>Bacteria</taxon>
        <taxon>Pseudomonadati</taxon>
        <taxon>Pseudomonadota</taxon>
        <taxon>Betaproteobacteria</taxon>
        <taxon>Burkholderiales</taxon>
        <taxon>Comamonadaceae</taxon>
        <taxon>Curvibacter</taxon>
    </lineage>
</organism>
<evidence type="ECO:0000256" key="1">
    <source>
        <dbReference type="ARBA" id="ARBA00004453"/>
    </source>
</evidence>